<sequence>MDTPTTPPSPTPSYHRERFIPRPTSGNFRLNYGDIAAVEASVQDALFNAQFGSLRRSVDVDDFSTYQGWNRPSKELPCRPCVVGSEFEDDRTQNGKLIEWRPFVYLMTTFSRLQSLEDLEWRKAHWAVPIVTWNPSHAPDPDNRIATTPPWTECPNQWVVAYPVTVYGSELGFWRGKRGKYCVRYRQMRRLEGLAKIKFNEWPSVHKEGMERERREAEATALQPPQYVADINEARRIRAERKASRPQLLRNAQSTVFQLGGWAETEEIQFDEKAQGIIGVASPSRGPPSLVAPVSLAASKATTSAVMGSFVWSYSPPGNLPVAPERLPPASSGKAWTWNPVSNVYSLLRRTTRKLQS</sequence>
<keyword evidence="2" id="KW-1185">Reference proteome</keyword>
<gene>
    <name evidence="1" type="ORF">JAAARDRAFT_190697</name>
</gene>
<protein>
    <submittedName>
        <fullName evidence="1">Uncharacterized protein</fullName>
    </submittedName>
</protein>
<dbReference type="Proteomes" id="UP000027265">
    <property type="component" value="Unassembled WGS sequence"/>
</dbReference>
<dbReference type="EMBL" id="KL197712">
    <property type="protein sequence ID" value="KDQ61998.1"/>
    <property type="molecule type" value="Genomic_DNA"/>
</dbReference>
<organism evidence="1 2">
    <name type="scientific">Jaapia argillacea MUCL 33604</name>
    <dbReference type="NCBI Taxonomy" id="933084"/>
    <lineage>
        <taxon>Eukaryota</taxon>
        <taxon>Fungi</taxon>
        <taxon>Dikarya</taxon>
        <taxon>Basidiomycota</taxon>
        <taxon>Agaricomycotina</taxon>
        <taxon>Agaricomycetes</taxon>
        <taxon>Agaricomycetidae</taxon>
        <taxon>Jaapiales</taxon>
        <taxon>Jaapiaceae</taxon>
        <taxon>Jaapia</taxon>
    </lineage>
</organism>
<name>A0A067Q4L8_9AGAM</name>
<accession>A0A067Q4L8</accession>
<dbReference type="HOGENOM" id="CLU_776259_0_0_1"/>
<proteinExistence type="predicted"/>
<dbReference type="InParanoid" id="A0A067Q4L8"/>
<dbReference type="AlphaFoldDB" id="A0A067Q4L8"/>
<evidence type="ECO:0000313" key="2">
    <source>
        <dbReference type="Proteomes" id="UP000027265"/>
    </source>
</evidence>
<evidence type="ECO:0000313" key="1">
    <source>
        <dbReference type="EMBL" id="KDQ61998.1"/>
    </source>
</evidence>
<reference evidence="2" key="1">
    <citation type="journal article" date="2014" name="Proc. Natl. Acad. Sci. U.S.A.">
        <title>Extensive sampling of basidiomycete genomes demonstrates inadequacy of the white-rot/brown-rot paradigm for wood decay fungi.</title>
        <authorList>
            <person name="Riley R."/>
            <person name="Salamov A.A."/>
            <person name="Brown D.W."/>
            <person name="Nagy L.G."/>
            <person name="Floudas D."/>
            <person name="Held B.W."/>
            <person name="Levasseur A."/>
            <person name="Lombard V."/>
            <person name="Morin E."/>
            <person name="Otillar R."/>
            <person name="Lindquist E.A."/>
            <person name="Sun H."/>
            <person name="LaButti K.M."/>
            <person name="Schmutz J."/>
            <person name="Jabbour D."/>
            <person name="Luo H."/>
            <person name="Baker S.E."/>
            <person name="Pisabarro A.G."/>
            <person name="Walton J.D."/>
            <person name="Blanchette R.A."/>
            <person name="Henrissat B."/>
            <person name="Martin F."/>
            <person name="Cullen D."/>
            <person name="Hibbett D.S."/>
            <person name="Grigoriev I.V."/>
        </authorList>
    </citation>
    <scope>NUCLEOTIDE SEQUENCE [LARGE SCALE GENOMIC DNA]</scope>
    <source>
        <strain evidence="2">MUCL 33604</strain>
    </source>
</reference>